<evidence type="ECO:0000256" key="4">
    <source>
        <dbReference type="ARBA" id="ARBA00022747"/>
    </source>
</evidence>
<keyword evidence="4" id="KW-0680">Restriction system</keyword>
<keyword evidence="2" id="KW-0808">Transferase</keyword>
<reference evidence="6" key="1">
    <citation type="submission" date="2021-08" db="EMBL/GenBank/DDBJ databases">
        <title>Complete genome sequence of Chryseobacterium sp strain PS-8.</title>
        <authorList>
            <person name="Das S.K."/>
        </authorList>
    </citation>
    <scope>NUCLEOTIDE SEQUENCE</scope>
    <source>
        <strain evidence="6">PS-8</strain>
    </source>
</reference>
<keyword evidence="1 6" id="KW-0489">Methyltransferase</keyword>
<evidence type="ECO:0000313" key="7">
    <source>
        <dbReference type="Proteomes" id="UP001430374"/>
    </source>
</evidence>
<keyword evidence="7" id="KW-1185">Reference proteome</keyword>
<keyword evidence="3" id="KW-0949">S-adenosyl-L-methionine</keyword>
<dbReference type="SUPFAM" id="SSF53335">
    <property type="entry name" value="S-adenosyl-L-methionine-dependent methyltransferases"/>
    <property type="match status" value="1"/>
</dbReference>
<protein>
    <submittedName>
        <fullName evidence="6">DNA cytosine methyltransferase</fullName>
    </submittedName>
</protein>
<dbReference type="EMBL" id="JACSGT010000002">
    <property type="protein sequence ID" value="MCF2221054.1"/>
    <property type="molecule type" value="Genomic_DNA"/>
</dbReference>
<organism evidence="6 7">
    <name type="scientific">Chryseobacterium indicum</name>
    <dbReference type="NCBI Taxonomy" id="2766954"/>
    <lineage>
        <taxon>Bacteria</taxon>
        <taxon>Pseudomonadati</taxon>
        <taxon>Bacteroidota</taxon>
        <taxon>Flavobacteriia</taxon>
        <taxon>Flavobacteriales</taxon>
        <taxon>Weeksellaceae</taxon>
        <taxon>Chryseobacterium group</taxon>
        <taxon>Chryseobacterium</taxon>
    </lineage>
</organism>
<gene>
    <name evidence="6" type="ORF">H9Q08_17345</name>
</gene>
<evidence type="ECO:0000313" key="6">
    <source>
        <dbReference type="EMBL" id="MCF2221054.1"/>
    </source>
</evidence>
<dbReference type="PROSITE" id="PS00094">
    <property type="entry name" value="C5_MTASE_1"/>
    <property type="match status" value="1"/>
</dbReference>
<comment type="catalytic activity">
    <reaction evidence="5">
        <text>a 2'-deoxycytidine in DNA + S-adenosyl-L-methionine = a 5-methyl-2'-deoxycytidine in DNA + S-adenosyl-L-homocysteine + H(+)</text>
        <dbReference type="Rhea" id="RHEA:13681"/>
        <dbReference type="Rhea" id="RHEA-COMP:11369"/>
        <dbReference type="Rhea" id="RHEA-COMP:11370"/>
        <dbReference type="ChEBI" id="CHEBI:15378"/>
        <dbReference type="ChEBI" id="CHEBI:57856"/>
        <dbReference type="ChEBI" id="CHEBI:59789"/>
        <dbReference type="ChEBI" id="CHEBI:85452"/>
        <dbReference type="ChEBI" id="CHEBI:85454"/>
        <dbReference type="EC" id="2.1.1.37"/>
    </reaction>
</comment>
<dbReference type="Gene3D" id="3.40.50.150">
    <property type="entry name" value="Vaccinia Virus protein VP39"/>
    <property type="match status" value="1"/>
</dbReference>
<proteinExistence type="predicted"/>
<sequence length="69" mass="7981">MGYKLAGFRHLGGVEIDRKMAKIYQKNHSPEYFYLEDLRDFNERDGLPPELYHLDILDGSPPCSAFSMS</sequence>
<comment type="caution">
    <text evidence="6">The sequence shown here is derived from an EMBL/GenBank/DDBJ whole genome shotgun (WGS) entry which is preliminary data.</text>
</comment>
<dbReference type="Proteomes" id="UP001430374">
    <property type="component" value="Unassembled WGS sequence"/>
</dbReference>
<dbReference type="Pfam" id="PF00145">
    <property type="entry name" value="DNA_methylase"/>
    <property type="match status" value="1"/>
</dbReference>
<dbReference type="InterPro" id="IPR029063">
    <property type="entry name" value="SAM-dependent_MTases_sf"/>
</dbReference>
<evidence type="ECO:0000256" key="2">
    <source>
        <dbReference type="ARBA" id="ARBA00022679"/>
    </source>
</evidence>
<dbReference type="GO" id="GO:0008168">
    <property type="term" value="F:methyltransferase activity"/>
    <property type="evidence" value="ECO:0007669"/>
    <property type="project" value="UniProtKB-KW"/>
</dbReference>
<evidence type="ECO:0000256" key="5">
    <source>
        <dbReference type="ARBA" id="ARBA00047422"/>
    </source>
</evidence>
<dbReference type="InterPro" id="IPR001525">
    <property type="entry name" value="C5_MeTfrase"/>
</dbReference>
<name>A0ABS9CBH8_9FLAO</name>
<dbReference type="RefSeq" id="WP_235132400.1">
    <property type="nucleotide sequence ID" value="NZ_JACSGT010000002.1"/>
</dbReference>
<accession>A0ABS9CBH8</accession>
<evidence type="ECO:0000256" key="1">
    <source>
        <dbReference type="ARBA" id="ARBA00022603"/>
    </source>
</evidence>
<dbReference type="GO" id="GO:0032259">
    <property type="term" value="P:methylation"/>
    <property type="evidence" value="ECO:0007669"/>
    <property type="project" value="UniProtKB-KW"/>
</dbReference>
<evidence type="ECO:0000256" key="3">
    <source>
        <dbReference type="ARBA" id="ARBA00022691"/>
    </source>
</evidence>
<dbReference type="InterPro" id="IPR018117">
    <property type="entry name" value="C5_DNA_meth_AS"/>
</dbReference>